<gene>
    <name evidence="2" type="ordered locus">amb3960</name>
</gene>
<dbReference type="EMBL" id="AP007255">
    <property type="protein sequence ID" value="BAE52764.1"/>
    <property type="molecule type" value="Genomic_DNA"/>
</dbReference>
<evidence type="ECO:0000256" key="1">
    <source>
        <dbReference type="SAM" id="MobiDB-lite"/>
    </source>
</evidence>
<dbReference type="STRING" id="342108.amb3960"/>
<dbReference type="Proteomes" id="UP000007058">
    <property type="component" value="Chromosome"/>
</dbReference>
<dbReference type="HOGENOM" id="CLU_3253705_0_0_5"/>
<name>Q2W061_PARM1</name>
<evidence type="ECO:0000313" key="3">
    <source>
        <dbReference type="Proteomes" id="UP000007058"/>
    </source>
</evidence>
<feature type="region of interest" description="Disordered" evidence="1">
    <location>
        <begin position="18"/>
        <end position="42"/>
    </location>
</feature>
<reference evidence="2 3" key="1">
    <citation type="journal article" date="2005" name="DNA Res.">
        <title>Complete genome sequence of the facultative anaerobic magnetotactic bacterium Magnetospirillum sp. strain AMB-1.</title>
        <authorList>
            <person name="Matsunaga T."/>
            <person name="Okamura Y."/>
            <person name="Fukuda Y."/>
            <person name="Wahyudi A.T."/>
            <person name="Murase Y."/>
            <person name="Takeyama H."/>
        </authorList>
    </citation>
    <scope>NUCLEOTIDE SEQUENCE [LARGE SCALE GENOMIC DNA]</scope>
    <source>
        <strain evidence="3">ATCC 700264 / AMB-1</strain>
    </source>
</reference>
<evidence type="ECO:0000313" key="2">
    <source>
        <dbReference type="EMBL" id="BAE52764.1"/>
    </source>
</evidence>
<sequence length="42" mass="4710">MILRSRLALAVPLKSCTNCEPSSFRSWKKDTHEESTEAGSSR</sequence>
<protein>
    <submittedName>
        <fullName evidence="2">Uncharacterized protein</fullName>
    </submittedName>
</protein>
<dbReference type="KEGG" id="mag:amb3960"/>
<proteinExistence type="predicted"/>
<organism evidence="2 3">
    <name type="scientific">Paramagnetospirillum magneticum (strain ATCC 700264 / AMB-1)</name>
    <name type="common">Magnetospirillum magneticum</name>
    <dbReference type="NCBI Taxonomy" id="342108"/>
    <lineage>
        <taxon>Bacteria</taxon>
        <taxon>Pseudomonadati</taxon>
        <taxon>Pseudomonadota</taxon>
        <taxon>Alphaproteobacteria</taxon>
        <taxon>Rhodospirillales</taxon>
        <taxon>Magnetospirillaceae</taxon>
        <taxon>Paramagnetospirillum</taxon>
    </lineage>
</organism>
<keyword evidence="3" id="KW-1185">Reference proteome</keyword>
<dbReference type="AlphaFoldDB" id="Q2W061"/>
<accession>Q2W061</accession>